<evidence type="ECO:0000256" key="3">
    <source>
        <dbReference type="ARBA" id="ARBA00023180"/>
    </source>
</evidence>
<dbReference type="EMBL" id="JALKCG010000002">
    <property type="protein sequence ID" value="MCK0208254.1"/>
    <property type="molecule type" value="Genomic_DNA"/>
</dbReference>
<dbReference type="PANTHER" id="PTHR11475">
    <property type="entry name" value="OXIDASE/PEROXIDASE"/>
    <property type="match status" value="1"/>
</dbReference>
<dbReference type="GO" id="GO:0004601">
    <property type="term" value="F:peroxidase activity"/>
    <property type="evidence" value="ECO:0007669"/>
    <property type="project" value="UniProtKB-KW"/>
</dbReference>
<dbReference type="PROSITE" id="PS50292">
    <property type="entry name" value="PEROXIDASE_3"/>
    <property type="match status" value="1"/>
</dbReference>
<dbReference type="CDD" id="cd09819">
    <property type="entry name" value="An_peroxidase_bacterial_1"/>
    <property type="match status" value="1"/>
</dbReference>
<dbReference type="Pfam" id="PF03098">
    <property type="entry name" value="An_peroxidase"/>
    <property type="match status" value="1"/>
</dbReference>
<accession>A0ABT0DM21</accession>
<evidence type="ECO:0000313" key="5">
    <source>
        <dbReference type="Proteomes" id="UP001202867"/>
    </source>
</evidence>
<dbReference type="InterPro" id="IPR019791">
    <property type="entry name" value="Haem_peroxidase_animal"/>
</dbReference>
<comment type="subcellular location">
    <subcellularLocation>
        <location evidence="1">Secreted</location>
    </subcellularLocation>
</comment>
<keyword evidence="4" id="KW-0560">Oxidoreductase</keyword>
<keyword evidence="3" id="KW-0325">Glycoprotein</keyword>
<evidence type="ECO:0000256" key="1">
    <source>
        <dbReference type="ARBA" id="ARBA00004613"/>
    </source>
</evidence>
<dbReference type="Proteomes" id="UP001202867">
    <property type="component" value="Unassembled WGS sequence"/>
</dbReference>
<keyword evidence="2" id="KW-0964">Secreted</keyword>
<sequence length="574" mass="61684">MAHHGVKATFTIEGETQIVQGKELGTPEAGFRFGRLFPQLPAFRPMDGALAKLGERITFEPAEGEPPLPRANSQIPAGYTYFGQFIDHDITRDGTQGRVEDTPEQPDDSVLQVRSPRLDLDSLYGHPEGRLEVLYDVDDPTLFRIGTTTPLPGFGQTAAGDPVGAGHPNDLPRVAFGAEAGKPLIGDDRNDENLVVAQLHLAFLKFHNKTVAALRTLSPDDSAEEIFKRARILVTCHYQWLVLDDFVRRIVDPRIFEAVLGVPALPLAGGTLKLDPLFFRVTGYETPAMPLEFSVAAYRLGHSMVRAGYAWNRFFQGPGDGQTTFGAATLRQLFHFTNTSGGLGKPDNTAAAPANGFVTLPSNWIVDWHRFFDFSDAIADPPAPRFAVANSIDTRIAGELGRLQGGGGNLAVRNLIRGSRRGLPAGQDVAALMDQAGGLAGDAPLTPAQVLKAVPPAGDPVLLGDNKALREHEFDVKTPLWYYILREAELAGGEHLGPVGSRIVVETFVGFIRASVTSIFNADVAPAALANPHKAGTLEVFSPVTGSPLRTPAGEPITTVAHLLAFVDDLNPLG</sequence>
<evidence type="ECO:0000256" key="2">
    <source>
        <dbReference type="ARBA" id="ARBA00022525"/>
    </source>
</evidence>
<keyword evidence="4" id="KW-0575">Peroxidase</keyword>
<proteinExistence type="predicted"/>
<dbReference type="InterPro" id="IPR010255">
    <property type="entry name" value="Haem_peroxidase_sf"/>
</dbReference>
<reference evidence="5" key="1">
    <citation type="submission" date="2023-07" db="EMBL/GenBank/DDBJ databases">
        <title>Ancylobacter moscoviensis sp. nov., facultatively methylotrophic bacteria from activated sludge and the reclassification of Starkeya novella (Starkey 1934) Kelly et al. 2000 as Ancylobacter novellus comb. nov., Starkeya koreensis Im et al. 2006 as Ancylobacter koreensis comb.nov., Angulomicrobium tetraedrale Vasil'eva et al. 1986 as Ancylobacter tetraedralis comb. nov., Angulomicrobium amanitiforme Fritz et al. 2004 as Ancylobacter amanitiformis comb. nov. and Methylorhabdus multivorans Doronina et al. 1996 as Ancylobacter multivorans comb. nov. and emended description of the genus Ancylobacter.</title>
        <authorList>
            <person name="Doronina N."/>
            <person name="Chemodurova A."/>
            <person name="Grouzdev D."/>
            <person name="Koziaeva V."/>
            <person name="Shi W."/>
            <person name="Wu L."/>
            <person name="Kaparullina E."/>
        </authorList>
    </citation>
    <scope>NUCLEOTIDE SEQUENCE [LARGE SCALE GENOMIC DNA]</scope>
    <source>
        <strain evidence="5">Jip08</strain>
    </source>
</reference>
<name>A0ABT0DM21_9HYPH</name>
<dbReference type="SUPFAM" id="SSF48113">
    <property type="entry name" value="Heme-dependent peroxidases"/>
    <property type="match status" value="1"/>
</dbReference>
<evidence type="ECO:0000313" key="4">
    <source>
        <dbReference type="EMBL" id="MCK0208254.1"/>
    </source>
</evidence>
<protein>
    <submittedName>
        <fullName evidence="4">Heme peroxidase family protein</fullName>
    </submittedName>
</protein>
<dbReference type="InterPro" id="IPR037120">
    <property type="entry name" value="Haem_peroxidase_sf_animal"/>
</dbReference>
<dbReference type="Gene3D" id="1.10.640.10">
    <property type="entry name" value="Haem peroxidase domain superfamily, animal type"/>
    <property type="match status" value="1"/>
</dbReference>
<organism evidence="4 5">
    <name type="scientific">Ancylobacter koreensis</name>
    <dbReference type="NCBI Taxonomy" id="266121"/>
    <lineage>
        <taxon>Bacteria</taxon>
        <taxon>Pseudomonadati</taxon>
        <taxon>Pseudomonadota</taxon>
        <taxon>Alphaproteobacteria</taxon>
        <taxon>Hyphomicrobiales</taxon>
        <taxon>Xanthobacteraceae</taxon>
        <taxon>Ancylobacter</taxon>
    </lineage>
</organism>
<dbReference type="PANTHER" id="PTHR11475:SF4">
    <property type="entry name" value="CHORION PEROXIDASE"/>
    <property type="match status" value="1"/>
</dbReference>
<dbReference type="RefSeq" id="WP_247200231.1">
    <property type="nucleotide sequence ID" value="NZ_JALKCG010000002.1"/>
</dbReference>
<comment type="caution">
    <text evidence="4">The sequence shown here is derived from an EMBL/GenBank/DDBJ whole genome shotgun (WGS) entry which is preliminary data.</text>
</comment>
<gene>
    <name evidence="4" type="ORF">MWN33_09440</name>
</gene>
<keyword evidence="5" id="KW-1185">Reference proteome</keyword>